<evidence type="ECO:0000259" key="7">
    <source>
        <dbReference type="SMART" id="SM00829"/>
    </source>
</evidence>
<keyword evidence="6" id="KW-1133">Transmembrane helix</keyword>
<dbReference type="SUPFAM" id="SSF51735">
    <property type="entry name" value="NAD(P)-binding Rossmann-fold domains"/>
    <property type="match status" value="1"/>
</dbReference>
<sequence>MKAVRFYAAGDVRIEEVSSPQAHDGEVLVAVEWCGICGSDLNEYLGGPIAIPSQKTGPHQLTGEVLPVTMGHEFTGRIVHAPAESSLSPGQSVIIDPRLYCSSCTACSQSATNCCDKIGFCGLSGGGGGLSEMVALPPAMLHTLPDGTDLAAATLIEPLAVAWHAVKDCAFVDLQATSILIIGGGPIGIATIFVLRVWGAKRVFVSEKSRRRKEFLLDLVDSVFDPTEDNVPSKCKELTDGDGVGMVFDCAGSQLGFQDGCDSLKFHGIYANLAVPKGPMRLPFERFIPKELTLKSFLAYDRIDFAETVAAFVEGKFEGVERMITRRVTLDDVVDKGFKELVENPDEHIKILACARNESLL</sequence>
<comment type="similarity">
    <text evidence="2">Belongs to the zinc-containing alcohol dehydrogenase family.</text>
</comment>
<protein>
    <submittedName>
        <fullName evidence="8">Chaperonin 10-like protein</fullName>
    </submittedName>
</protein>
<evidence type="ECO:0000256" key="1">
    <source>
        <dbReference type="ARBA" id="ARBA00001947"/>
    </source>
</evidence>
<dbReference type="SUPFAM" id="SSF50129">
    <property type="entry name" value="GroES-like"/>
    <property type="match status" value="1"/>
</dbReference>
<dbReference type="Gene3D" id="3.90.180.10">
    <property type="entry name" value="Medium-chain alcohol dehydrogenases, catalytic domain"/>
    <property type="match status" value="1"/>
</dbReference>
<name>A0AAD6CPE8_9EURO</name>
<dbReference type="InterPro" id="IPR013149">
    <property type="entry name" value="ADH-like_C"/>
</dbReference>
<dbReference type="Pfam" id="PF00107">
    <property type="entry name" value="ADH_zinc_N"/>
    <property type="match status" value="1"/>
</dbReference>
<dbReference type="GO" id="GO:0046872">
    <property type="term" value="F:metal ion binding"/>
    <property type="evidence" value="ECO:0007669"/>
    <property type="project" value="UniProtKB-KW"/>
</dbReference>
<dbReference type="GO" id="GO:0005737">
    <property type="term" value="C:cytoplasm"/>
    <property type="evidence" value="ECO:0007669"/>
    <property type="project" value="TreeGrafter"/>
</dbReference>
<reference evidence="8 9" key="1">
    <citation type="journal article" date="2023" name="IMA Fungus">
        <title>Comparative genomic study of the Penicillium genus elucidates a diverse pangenome and 15 lateral gene transfer events.</title>
        <authorList>
            <person name="Petersen C."/>
            <person name="Sorensen T."/>
            <person name="Nielsen M.R."/>
            <person name="Sondergaard T.E."/>
            <person name="Sorensen J.L."/>
            <person name="Fitzpatrick D.A."/>
            <person name="Frisvad J.C."/>
            <person name="Nielsen K.L."/>
        </authorList>
    </citation>
    <scope>NUCLEOTIDE SEQUENCE [LARGE SCALE GENOMIC DNA]</scope>
    <source>
        <strain evidence="8 9">IBT 35679</strain>
    </source>
</reference>
<evidence type="ECO:0000256" key="6">
    <source>
        <dbReference type="SAM" id="Phobius"/>
    </source>
</evidence>
<dbReference type="PANTHER" id="PTHR43161">
    <property type="entry name" value="SORBITOL DEHYDROGENASE"/>
    <property type="match status" value="1"/>
</dbReference>
<keyword evidence="9" id="KW-1185">Reference proteome</keyword>
<evidence type="ECO:0000256" key="3">
    <source>
        <dbReference type="ARBA" id="ARBA00022723"/>
    </source>
</evidence>
<dbReference type="InterPro" id="IPR011032">
    <property type="entry name" value="GroES-like_sf"/>
</dbReference>
<keyword evidence="3" id="KW-0479">Metal-binding</keyword>
<dbReference type="Gene3D" id="3.40.50.720">
    <property type="entry name" value="NAD(P)-binding Rossmann-like Domain"/>
    <property type="match status" value="1"/>
</dbReference>
<keyword evidence="4" id="KW-0862">Zinc</keyword>
<dbReference type="Pfam" id="PF08240">
    <property type="entry name" value="ADH_N"/>
    <property type="match status" value="1"/>
</dbReference>
<comment type="cofactor">
    <cofactor evidence="1">
        <name>Zn(2+)</name>
        <dbReference type="ChEBI" id="CHEBI:29105"/>
    </cofactor>
</comment>
<feature type="domain" description="Enoyl reductase (ER)" evidence="7">
    <location>
        <begin position="10"/>
        <end position="353"/>
    </location>
</feature>
<dbReference type="InterPro" id="IPR013154">
    <property type="entry name" value="ADH-like_N"/>
</dbReference>
<evidence type="ECO:0000256" key="2">
    <source>
        <dbReference type="ARBA" id="ARBA00008072"/>
    </source>
</evidence>
<feature type="transmembrane region" description="Helical" evidence="6">
    <location>
        <begin position="179"/>
        <end position="198"/>
    </location>
</feature>
<keyword evidence="5" id="KW-0560">Oxidoreductase</keyword>
<dbReference type="GO" id="GO:0000721">
    <property type="term" value="F:(R,R)-butanediol dehydrogenase activity"/>
    <property type="evidence" value="ECO:0007669"/>
    <property type="project" value="TreeGrafter"/>
</dbReference>
<evidence type="ECO:0000313" key="8">
    <source>
        <dbReference type="EMBL" id="KAJ5532677.1"/>
    </source>
</evidence>
<gene>
    <name evidence="8" type="ORF">N7494_009229</name>
</gene>
<dbReference type="AlphaFoldDB" id="A0AAD6CPE8"/>
<dbReference type="EMBL" id="JAQIZZ010000007">
    <property type="protein sequence ID" value="KAJ5532677.1"/>
    <property type="molecule type" value="Genomic_DNA"/>
</dbReference>
<dbReference type="Proteomes" id="UP001220324">
    <property type="component" value="Unassembled WGS sequence"/>
</dbReference>
<evidence type="ECO:0000313" key="9">
    <source>
        <dbReference type="Proteomes" id="UP001220324"/>
    </source>
</evidence>
<dbReference type="InterPro" id="IPR036291">
    <property type="entry name" value="NAD(P)-bd_dom_sf"/>
</dbReference>
<proteinExistence type="inferred from homology"/>
<organism evidence="8 9">
    <name type="scientific">Penicillium frequentans</name>
    <dbReference type="NCBI Taxonomy" id="3151616"/>
    <lineage>
        <taxon>Eukaryota</taxon>
        <taxon>Fungi</taxon>
        <taxon>Dikarya</taxon>
        <taxon>Ascomycota</taxon>
        <taxon>Pezizomycotina</taxon>
        <taxon>Eurotiomycetes</taxon>
        <taxon>Eurotiomycetidae</taxon>
        <taxon>Eurotiales</taxon>
        <taxon>Aspergillaceae</taxon>
        <taxon>Penicillium</taxon>
    </lineage>
</organism>
<dbReference type="InterPro" id="IPR020843">
    <property type="entry name" value="ER"/>
</dbReference>
<keyword evidence="6" id="KW-0812">Transmembrane</keyword>
<keyword evidence="6" id="KW-0472">Membrane</keyword>
<dbReference type="SMART" id="SM00829">
    <property type="entry name" value="PKS_ER"/>
    <property type="match status" value="1"/>
</dbReference>
<dbReference type="GO" id="GO:0034079">
    <property type="term" value="P:butanediol biosynthetic process"/>
    <property type="evidence" value="ECO:0007669"/>
    <property type="project" value="TreeGrafter"/>
</dbReference>
<evidence type="ECO:0000256" key="5">
    <source>
        <dbReference type="ARBA" id="ARBA00023002"/>
    </source>
</evidence>
<accession>A0AAD6CPE8</accession>
<dbReference type="PANTHER" id="PTHR43161:SF23">
    <property type="entry name" value="(R,R)-BUTANEDIOL DEHYDROGENASE-RELATED"/>
    <property type="match status" value="1"/>
</dbReference>
<evidence type="ECO:0000256" key="4">
    <source>
        <dbReference type="ARBA" id="ARBA00022833"/>
    </source>
</evidence>
<comment type="caution">
    <text evidence="8">The sequence shown here is derived from an EMBL/GenBank/DDBJ whole genome shotgun (WGS) entry which is preliminary data.</text>
</comment>